<evidence type="ECO:0000256" key="2">
    <source>
        <dbReference type="ARBA" id="ARBA00010703"/>
    </source>
</evidence>
<feature type="binding site" evidence="9">
    <location>
        <position position="92"/>
    </location>
    <ligand>
        <name>S-adenosyl-L-methionine</name>
        <dbReference type="ChEBI" id="CHEBI:59789"/>
    </ligand>
</feature>
<comment type="caution">
    <text evidence="10">The sequence shown here is derived from an EMBL/GenBank/DDBJ whole genome shotgun (WGS) entry which is preliminary data.</text>
</comment>
<dbReference type="InterPro" id="IPR007213">
    <property type="entry name" value="Ppm1/Ppm2/Tcmp"/>
</dbReference>
<keyword evidence="7 8" id="KW-0949">S-adenosyl-L-methionine</keyword>
<dbReference type="SUPFAM" id="SSF53335">
    <property type="entry name" value="S-adenosyl-L-methionine-dependent methyltransferases"/>
    <property type="match status" value="1"/>
</dbReference>
<dbReference type="Proteomes" id="UP000076154">
    <property type="component" value="Unassembled WGS sequence"/>
</dbReference>
<evidence type="ECO:0000256" key="4">
    <source>
        <dbReference type="ARBA" id="ARBA00017497"/>
    </source>
</evidence>
<dbReference type="PIRSF" id="PIRSF016305">
    <property type="entry name" value="LCM_mtfrase"/>
    <property type="match status" value="1"/>
</dbReference>
<evidence type="ECO:0000256" key="7">
    <source>
        <dbReference type="ARBA" id="ARBA00022691"/>
    </source>
</evidence>
<evidence type="ECO:0000256" key="5">
    <source>
        <dbReference type="ARBA" id="ARBA00022603"/>
    </source>
</evidence>
<dbReference type="PANTHER" id="PTHR13600:SF21">
    <property type="entry name" value="LEUCINE CARBOXYL METHYLTRANSFERASE 1"/>
    <property type="match status" value="1"/>
</dbReference>
<dbReference type="PANTHER" id="PTHR13600">
    <property type="entry name" value="LEUCINE CARBOXYL METHYLTRANSFERASE"/>
    <property type="match status" value="1"/>
</dbReference>
<dbReference type="Gene3D" id="3.40.50.150">
    <property type="entry name" value="Vaccinia Virus protein VP39"/>
    <property type="match status" value="1"/>
</dbReference>
<dbReference type="STRING" id="39966.A0A369JS65"/>
<evidence type="ECO:0000256" key="8">
    <source>
        <dbReference type="PIRNR" id="PIRNR016305"/>
    </source>
</evidence>
<evidence type="ECO:0000256" key="1">
    <source>
        <dbReference type="ARBA" id="ARBA00000724"/>
    </source>
</evidence>
<dbReference type="AlphaFoldDB" id="A0A369JS65"/>
<dbReference type="OrthoDB" id="203237at2759"/>
<feature type="binding site" evidence="9">
    <location>
        <position position="202"/>
    </location>
    <ligand>
        <name>S-adenosyl-L-methionine</name>
        <dbReference type="ChEBI" id="CHEBI:59789"/>
    </ligand>
</feature>
<evidence type="ECO:0000256" key="6">
    <source>
        <dbReference type="ARBA" id="ARBA00022679"/>
    </source>
</evidence>
<dbReference type="GO" id="GO:0018423">
    <property type="term" value="F:protein C-terminal leucine carboxyl O-methyltransferase activity"/>
    <property type="evidence" value="ECO:0007669"/>
    <property type="project" value="UniProtKB-EC"/>
</dbReference>
<comment type="catalytic activity">
    <reaction evidence="1 8">
        <text>[phosphatase 2A protein]-C-terminal L-leucine + S-adenosyl-L-methionine = [phosphatase 2A protein]-C-terminal L-leucine methyl ester + S-adenosyl-L-homocysteine</text>
        <dbReference type="Rhea" id="RHEA:48544"/>
        <dbReference type="Rhea" id="RHEA-COMP:12134"/>
        <dbReference type="Rhea" id="RHEA-COMP:12135"/>
        <dbReference type="ChEBI" id="CHEBI:57856"/>
        <dbReference type="ChEBI" id="CHEBI:59789"/>
        <dbReference type="ChEBI" id="CHEBI:90516"/>
        <dbReference type="ChEBI" id="CHEBI:90517"/>
        <dbReference type="EC" id="2.1.1.233"/>
    </reaction>
</comment>
<evidence type="ECO:0000313" key="10">
    <source>
        <dbReference type="EMBL" id="RDB25119.1"/>
    </source>
</evidence>
<dbReference type="Pfam" id="PF04072">
    <property type="entry name" value="LCM"/>
    <property type="match status" value="1"/>
</dbReference>
<dbReference type="FunCoup" id="A0A369JS65">
    <property type="interactions" value="328"/>
</dbReference>
<accession>A0A369JS65</accession>
<dbReference type="EC" id="2.1.1.233" evidence="3 8"/>
<feature type="binding site" evidence="9">
    <location>
        <position position="64"/>
    </location>
    <ligand>
        <name>S-adenosyl-L-methionine</name>
        <dbReference type="ChEBI" id="CHEBI:59789"/>
    </ligand>
</feature>
<keyword evidence="11" id="KW-1185">Reference proteome</keyword>
<comment type="function">
    <text evidence="8">Methylates the carboxyl group of the C-terminal leucine residue of protein phosphatase 2A catalytic subunits to form alpha-leucine ester residues.</text>
</comment>
<reference evidence="10" key="1">
    <citation type="submission" date="2018-04" db="EMBL/GenBank/DDBJ databases">
        <title>Whole genome sequencing of Hypsizygus marmoreus.</title>
        <authorList>
            <person name="Choi I.-G."/>
            <person name="Min B."/>
            <person name="Kim J.-G."/>
            <person name="Kim S."/>
            <person name="Oh Y.-L."/>
            <person name="Kong W.-S."/>
            <person name="Park H."/>
            <person name="Jeong J."/>
            <person name="Song E.-S."/>
        </authorList>
    </citation>
    <scope>NUCLEOTIDE SEQUENCE [LARGE SCALE GENOMIC DNA]</scope>
    <source>
        <strain evidence="10">51987-8</strain>
    </source>
</reference>
<feature type="binding site" evidence="9">
    <location>
        <begin position="166"/>
        <end position="167"/>
    </location>
    <ligand>
        <name>S-adenosyl-L-methionine</name>
        <dbReference type="ChEBI" id="CHEBI:59789"/>
    </ligand>
</feature>
<keyword evidence="5 8" id="KW-0489">Methyltransferase</keyword>
<evidence type="ECO:0000256" key="3">
    <source>
        <dbReference type="ARBA" id="ARBA00012834"/>
    </source>
</evidence>
<evidence type="ECO:0000313" key="11">
    <source>
        <dbReference type="Proteomes" id="UP000076154"/>
    </source>
</evidence>
<protein>
    <recommendedName>
        <fullName evidence="4 8">Leucine carboxyl methyltransferase 1</fullName>
        <ecNumber evidence="3 8">2.1.1.233</ecNumber>
    </recommendedName>
</protein>
<dbReference type="GO" id="GO:0032259">
    <property type="term" value="P:methylation"/>
    <property type="evidence" value="ECO:0007669"/>
    <property type="project" value="UniProtKB-KW"/>
</dbReference>
<sequence>MFPPRLTERDPDASIRETDTDAAVARFSAVQKGYVQDPFVRYFVPRPHLQHPRPPLINVGTYLRGTAIDELVDEWLVQSQSVGLQCQIVSMGAGSDTRFWRLATGKHKDTLARYIEIDFPEVTGKKAMAMRKSRDLNEVIGIGATDVRMSNGGIGVQTKYQLLPADLRQPPSTTFTKLLATPLWEGDSPLLSPSLPTLLLFECVLAYMEPTASDAILRWFVDYSSSGGSPLGAIVYEMFGLEDAFGKVMVNNLKSRNVSLPGAAPYPTVDSLPLRFLNTGFTAARALTLREIWKSYISPEELERISTLEMLDEVEELDLVLEHYAVTWGLLLPNPDAAAQSQWGGWGLKRKNPCT</sequence>
<proteinExistence type="inferred from homology"/>
<gene>
    <name evidence="10" type="primary">PPM1</name>
    <name evidence="10" type="ORF">Hypma_007620</name>
</gene>
<organism evidence="10 11">
    <name type="scientific">Hypsizygus marmoreus</name>
    <name type="common">White beech mushroom</name>
    <name type="synonym">Agaricus marmoreus</name>
    <dbReference type="NCBI Taxonomy" id="39966"/>
    <lineage>
        <taxon>Eukaryota</taxon>
        <taxon>Fungi</taxon>
        <taxon>Dikarya</taxon>
        <taxon>Basidiomycota</taxon>
        <taxon>Agaricomycotina</taxon>
        <taxon>Agaricomycetes</taxon>
        <taxon>Agaricomycetidae</taxon>
        <taxon>Agaricales</taxon>
        <taxon>Tricholomatineae</taxon>
        <taxon>Lyophyllaceae</taxon>
        <taxon>Hypsizygus</taxon>
    </lineage>
</organism>
<keyword evidence="6 8" id="KW-0808">Transferase</keyword>
<evidence type="ECO:0000256" key="9">
    <source>
        <dbReference type="PIRSR" id="PIRSR016305-1"/>
    </source>
</evidence>
<dbReference type="InterPro" id="IPR029063">
    <property type="entry name" value="SAM-dependent_MTases_sf"/>
</dbReference>
<dbReference type="EMBL" id="LUEZ02000041">
    <property type="protein sequence ID" value="RDB25119.1"/>
    <property type="molecule type" value="Genomic_DNA"/>
</dbReference>
<comment type="similarity">
    <text evidence="2 8">Belongs to the methyltransferase superfamily. LCMT family.</text>
</comment>
<name>A0A369JS65_HYPMA</name>
<dbReference type="InterPro" id="IPR016651">
    <property type="entry name" value="LCMT1"/>
</dbReference>
<dbReference type="InParanoid" id="A0A369JS65"/>